<reference evidence="7 8" key="1">
    <citation type="submission" date="2016-10" db="EMBL/GenBank/DDBJ databases">
        <authorList>
            <person name="de Groot N.N."/>
        </authorList>
    </citation>
    <scope>NUCLEOTIDE SEQUENCE [LARGE SCALE GENOMIC DNA]</scope>
    <source>
        <strain evidence="7 8">CGMCC 4.2026</strain>
    </source>
</reference>
<dbReference type="InterPro" id="IPR002938">
    <property type="entry name" value="FAD-bd"/>
</dbReference>
<dbReference type="RefSeq" id="WP_218159293.1">
    <property type="nucleotide sequence ID" value="NZ_FODD01000002.1"/>
</dbReference>
<dbReference type="PANTHER" id="PTHR43004">
    <property type="entry name" value="TRK SYSTEM POTASSIUM UPTAKE PROTEIN"/>
    <property type="match status" value="1"/>
</dbReference>
<accession>A0A1H8EFH9</accession>
<dbReference type="AlphaFoldDB" id="A0A1H8EFH9"/>
<dbReference type="GO" id="GO:0071949">
    <property type="term" value="F:FAD binding"/>
    <property type="evidence" value="ECO:0007669"/>
    <property type="project" value="InterPro"/>
</dbReference>
<evidence type="ECO:0000256" key="3">
    <source>
        <dbReference type="ARBA" id="ARBA00022827"/>
    </source>
</evidence>
<name>A0A1H8EFH9_9ACTN</name>
<sequence>MPVHSTSETQRPANPTASTVPVLIAGGGLSGLTAALFLALHGVRPLLVEKHPGTSVVMKARGQYPHTMEALRIGGVADAVTAASPGGTGEFYMALAKTLSGPVLRGIMTEGEMGMRHVSPEDWAMASQERTEEILASRAAELGAELSFGTELLDLAQDPDGVTAVLLDRASGATRTVRAAHLVAADGRHSPVRGMLGIGTHGRGHLGNVFRVFFDADMRAAVAGLDGNVAEGGRFALFHLLDPVPGVFYTTDVPGRYGYIRGMSRDQPDYTGWSTAQCEELVRAGVGIPDLEMTVVGTGETTIVCEVADRFSQGRVHLVGDAAKVVPAPGGLGGNTAVMDGFYLAWKLAMVVKGQAGPGLLDSHDAERRPVSDMIAEQQYTNTVERLGPDLDATTAAAPIDPVTQVFGYRYAHGAVVREPGDAGELTENPAEPTGRPGSRAPYVPLDAVGTPSTTALFGRSFVLLAGTGPEGEQWARAAAEAAGRLGIELPVHRLGGWEKAYGVTSAGASLVRPDRFVAWRAQDLAGLGGLEPALRTVLDRQR</sequence>
<proteinExistence type="predicted"/>
<keyword evidence="5" id="KW-1133">Transmembrane helix</keyword>
<evidence type="ECO:0000256" key="1">
    <source>
        <dbReference type="ARBA" id="ARBA00001974"/>
    </source>
</evidence>
<dbReference type="Pfam" id="PF01494">
    <property type="entry name" value="FAD_binding_3"/>
    <property type="match status" value="1"/>
</dbReference>
<evidence type="ECO:0000313" key="7">
    <source>
        <dbReference type="EMBL" id="SEN18279.1"/>
    </source>
</evidence>
<keyword evidence="2" id="KW-0285">Flavoprotein</keyword>
<feature type="transmembrane region" description="Helical" evidence="5">
    <location>
        <begin position="20"/>
        <end position="40"/>
    </location>
</feature>
<dbReference type="Proteomes" id="UP000181951">
    <property type="component" value="Unassembled WGS sequence"/>
</dbReference>
<dbReference type="GO" id="GO:0016709">
    <property type="term" value="F:oxidoreductase activity, acting on paired donors, with incorporation or reduction of molecular oxygen, NAD(P)H as one donor, and incorporation of one atom of oxygen"/>
    <property type="evidence" value="ECO:0007669"/>
    <property type="project" value="UniProtKB-ARBA"/>
</dbReference>
<feature type="region of interest" description="Disordered" evidence="4">
    <location>
        <begin position="420"/>
        <end position="439"/>
    </location>
</feature>
<dbReference type="Pfam" id="PF21274">
    <property type="entry name" value="Rng_hyd_C"/>
    <property type="match status" value="1"/>
</dbReference>
<dbReference type="InterPro" id="IPR036188">
    <property type="entry name" value="FAD/NAD-bd_sf"/>
</dbReference>
<dbReference type="InterPro" id="IPR050641">
    <property type="entry name" value="RIFMO-like"/>
</dbReference>
<dbReference type="Gene3D" id="3.40.30.120">
    <property type="match status" value="1"/>
</dbReference>
<dbReference type="EMBL" id="FODD01000002">
    <property type="protein sequence ID" value="SEN18279.1"/>
    <property type="molecule type" value="Genomic_DNA"/>
</dbReference>
<gene>
    <name evidence="7" type="ORF">SAMN05216267_1002179</name>
</gene>
<organism evidence="7 8">
    <name type="scientific">Actinacidiphila rubida</name>
    <dbReference type="NCBI Taxonomy" id="310780"/>
    <lineage>
        <taxon>Bacteria</taxon>
        <taxon>Bacillati</taxon>
        <taxon>Actinomycetota</taxon>
        <taxon>Actinomycetes</taxon>
        <taxon>Kitasatosporales</taxon>
        <taxon>Streptomycetaceae</taxon>
        <taxon>Actinacidiphila</taxon>
    </lineage>
</organism>
<dbReference type="PRINTS" id="PR00420">
    <property type="entry name" value="RNGMNOXGNASE"/>
</dbReference>
<evidence type="ECO:0000259" key="6">
    <source>
        <dbReference type="Pfam" id="PF01494"/>
    </source>
</evidence>
<evidence type="ECO:0000256" key="4">
    <source>
        <dbReference type="SAM" id="MobiDB-lite"/>
    </source>
</evidence>
<protein>
    <submittedName>
        <fullName evidence="7">2-polyprenyl-6-methoxyphenol hydroxylase</fullName>
    </submittedName>
</protein>
<keyword evidence="5" id="KW-0472">Membrane</keyword>
<comment type="cofactor">
    <cofactor evidence="1">
        <name>FAD</name>
        <dbReference type="ChEBI" id="CHEBI:57692"/>
    </cofactor>
</comment>
<dbReference type="Gene3D" id="3.30.9.10">
    <property type="entry name" value="D-Amino Acid Oxidase, subunit A, domain 2"/>
    <property type="match status" value="1"/>
</dbReference>
<dbReference type="SUPFAM" id="SSF51905">
    <property type="entry name" value="FAD/NAD(P)-binding domain"/>
    <property type="match status" value="1"/>
</dbReference>
<keyword evidence="5" id="KW-0812">Transmembrane</keyword>
<evidence type="ECO:0000256" key="5">
    <source>
        <dbReference type="SAM" id="Phobius"/>
    </source>
</evidence>
<dbReference type="STRING" id="310780.SAMN05216267_1002179"/>
<dbReference type="PANTHER" id="PTHR43004:SF19">
    <property type="entry name" value="BINDING MONOOXYGENASE, PUTATIVE (JCVI)-RELATED"/>
    <property type="match status" value="1"/>
</dbReference>
<evidence type="ECO:0000313" key="8">
    <source>
        <dbReference type="Proteomes" id="UP000181951"/>
    </source>
</evidence>
<evidence type="ECO:0000256" key="2">
    <source>
        <dbReference type="ARBA" id="ARBA00022630"/>
    </source>
</evidence>
<keyword evidence="3" id="KW-0274">FAD</keyword>
<dbReference type="Gene3D" id="3.50.50.60">
    <property type="entry name" value="FAD/NAD(P)-binding domain"/>
    <property type="match status" value="1"/>
</dbReference>
<feature type="domain" description="FAD-binding" evidence="6">
    <location>
        <begin position="20"/>
        <end position="376"/>
    </location>
</feature>
<keyword evidence="8" id="KW-1185">Reference proteome</keyword>